<feature type="transmembrane region" description="Helical" evidence="5">
    <location>
        <begin position="53"/>
        <end position="73"/>
    </location>
</feature>
<keyword evidence="8" id="KW-1185">Reference proteome</keyword>
<evidence type="ECO:0000256" key="1">
    <source>
        <dbReference type="ARBA" id="ARBA00004141"/>
    </source>
</evidence>
<dbReference type="InterPro" id="IPR020846">
    <property type="entry name" value="MFS_dom"/>
</dbReference>
<dbReference type="GO" id="GO:0005886">
    <property type="term" value="C:plasma membrane"/>
    <property type="evidence" value="ECO:0007669"/>
    <property type="project" value="TreeGrafter"/>
</dbReference>
<evidence type="ECO:0000256" key="2">
    <source>
        <dbReference type="ARBA" id="ARBA00022692"/>
    </source>
</evidence>
<dbReference type="Pfam" id="PF07690">
    <property type="entry name" value="MFS_1"/>
    <property type="match status" value="1"/>
</dbReference>
<feature type="domain" description="Major facilitator superfamily (MFS) profile" evidence="6">
    <location>
        <begin position="49"/>
        <end position="509"/>
    </location>
</feature>
<feature type="transmembrane region" description="Helical" evidence="5">
    <location>
        <begin position="305"/>
        <end position="329"/>
    </location>
</feature>
<dbReference type="PROSITE" id="PS50850">
    <property type="entry name" value="MFS"/>
    <property type="match status" value="1"/>
</dbReference>
<evidence type="ECO:0000256" key="5">
    <source>
        <dbReference type="SAM" id="Phobius"/>
    </source>
</evidence>
<comment type="caution">
    <text evidence="7">The sequence shown here is derived from an EMBL/GenBank/DDBJ whole genome shotgun (WGS) entry which is preliminary data.</text>
</comment>
<protein>
    <submittedName>
        <fullName evidence="7">Major Facilitator Superfamily</fullName>
    </submittedName>
</protein>
<reference evidence="8" key="1">
    <citation type="submission" date="2017-02" db="EMBL/GenBank/DDBJ databases">
        <authorList>
            <person name="Tafer H."/>
            <person name="Lopandic K."/>
        </authorList>
    </citation>
    <scope>NUCLEOTIDE SEQUENCE [LARGE SCALE GENOMIC DNA]</scope>
    <source>
        <strain evidence="8">CBS 366.77</strain>
    </source>
</reference>
<feature type="transmembrane region" description="Helical" evidence="5">
    <location>
        <begin position="207"/>
        <end position="226"/>
    </location>
</feature>
<dbReference type="SUPFAM" id="SSF103473">
    <property type="entry name" value="MFS general substrate transporter"/>
    <property type="match status" value="1"/>
</dbReference>
<organism evidence="7 8">
    <name type="scientific">Aspergillus sclerotialis</name>
    <dbReference type="NCBI Taxonomy" id="2070753"/>
    <lineage>
        <taxon>Eukaryota</taxon>
        <taxon>Fungi</taxon>
        <taxon>Dikarya</taxon>
        <taxon>Ascomycota</taxon>
        <taxon>Pezizomycotina</taxon>
        <taxon>Eurotiomycetes</taxon>
        <taxon>Eurotiomycetidae</taxon>
        <taxon>Eurotiales</taxon>
        <taxon>Aspergillaceae</taxon>
        <taxon>Aspergillus</taxon>
        <taxon>Aspergillus subgen. Polypaecilum</taxon>
    </lineage>
</organism>
<dbReference type="InterPro" id="IPR036259">
    <property type="entry name" value="MFS_trans_sf"/>
</dbReference>
<feature type="transmembrane region" description="Helical" evidence="5">
    <location>
        <begin position="176"/>
        <end position="195"/>
    </location>
</feature>
<dbReference type="EMBL" id="MVGC01000063">
    <property type="protein sequence ID" value="RJE24940.1"/>
    <property type="molecule type" value="Genomic_DNA"/>
</dbReference>
<dbReference type="OrthoDB" id="5215911at2759"/>
<gene>
    <name evidence="7" type="ORF">PHISCL_02704</name>
</gene>
<dbReference type="STRING" id="2070753.A0A3A2ZQE8"/>
<keyword evidence="4 5" id="KW-0472">Membrane</keyword>
<proteinExistence type="predicted"/>
<feature type="transmembrane region" description="Helical" evidence="5">
    <location>
        <begin position="456"/>
        <end position="477"/>
    </location>
</feature>
<dbReference type="AlphaFoldDB" id="A0A3A2ZQE8"/>
<evidence type="ECO:0000313" key="7">
    <source>
        <dbReference type="EMBL" id="RJE24940.1"/>
    </source>
</evidence>
<evidence type="ECO:0000259" key="6">
    <source>
        <dbReference type="PROSITE" id="PS50850"/>
    </source>
</evidence>
<dbReference type="PANTHER" id="PTHR23502:SF50">
    <property type="entry name" value="TRANSPORTER, PUTATIVE (AFU_ORTHOLOGUE AFUA_5G00430)-RELATED"/>
    <property type="match status" value="1"/>
</dbReference>
<dbReference type="Gene3D" id="1.20.1250.20">
    <property type="entry name" value="MFS general substrate transporter like domains"/>
    <property type="match status" value="1"/>
</dbReference>
<evidence type="ECO:0000313" key="8">
    <source>
        <dbReference type="Proteomes" id="UP000266188"/>
    </source>
</evidence>
<dbReference type="GO" id="GO:0022857">
    <property type="term" value="F:transmembrane transporter activity"/>
    <property type="evidence" value="ECO:0007669"/>
    <property type="project" value="InterPro"/>
</dbReference>
<feature type="transmembrane region" description="Helical" evidence="5">
    <location>
        <begin position="93"/>
        <end position="111"/>
    </location>
</feature>
<sequence>MEQQHPEGSNPSLPPGTVLLESREQSEIILHPHPTNDPNDPLNWSRLRKGINFGLTSFYVLFTFVMLDIFTVGFDSYMKDLGVPYQILNDSTAANFAGLAIGCWIFIPLVHKYGRRPFYILSSAIQLAAAIWAASVKTSGEIVASNLLAGIGGAISEAIVLITIIDLFFIHQHARLNGAFVLVQSTGAFGGPAAAGFIIDSMGWRWMWWWTAIFLGVNLVLVCCFFEETKYVPPLIGLQNRLQGQPSTAQHDDEKKTDSYEHVDNVSAKYNFEDVPRPNPLSKRLALITKSDVSVRHHYYLPFQILFTFPAVAYSAITYGLLLAWFSVITSASSYFLLKPPYNFTPSSVGLFTLSALIGTLIGIFTGAPLSDRSILWLSRRNGGIFEPEMRLWVAFPGALLCTVGILIYGLCLARGYPWIVPAVGFAIFGVGFSISSDIALTYLTDCYPDVLGDALIGVVFVRNGISVIIMFVYTPWITALGIQNTFICVAMISLAMVIMPALLLFWGRKSRKWTASNYRRFAMRQPMARNI</sequence>
<accession>A0A3A2ZQE8</accession>
<dbReference type="Proteomes" id="UP000266188">
    <property type="component" value="Unassembled WGS sequence"/>
</dbReference>
<feature type="transmembrane region" description="Helical" evidence="5">
    <location>
        <begin position="483"/>
        <end position="507"/>
    </location>
</feature>
<comment type="subcellular location">
    <subcellularLocation>
        <location evidence="1">Membrane</location>
        <topology evidence="1">Multi-pass membrane protein</topology>
    </subcellularLocation>
</comment>
<keyword evidence="3 5" id="KW-1133">Transmembrane helix</keyword>
<evidence type="ECO:0000256" key="4">
    <source>
        <dbReference type="ARBA" id="ARBA00023136"/>
    </source>
</evidence>
<dbReference type="InterPro" id="IPR011701">
    <property type="entry name" value="MFS"/>
</dbReference>
<feature type="transmembrane region" description="Helical" evidence="5">
    <location>
        <begin position="118"/>
        <end position="135"/>
    </location>
</feature>
<feature type="transmembrane region" description="Helical" evidence="5">
    <location>
        <begin position="392"/>
        <end position="411"/>
    </location>
</feature>
<feature type="transmembrane region" description="Helical" evidence="5">
    <location>
        <begin position="349"/>
        <end position="371"/>
    </location>
</feature>
<name>A0A3A2ZQE8_9EURO</name>
<dbReference type="PANTHER" id="PTHR23502">
    <property type="entry name" value="MAJOR FACILITATOR SUPERFAMILY"/>
    <property type="match status" value="1"/>
</dbReference>
<feature type="transmembrane region" description="Helical" evidence="5">
    <location>
        <begin position="147"/>
        <end position="169"/>
    </location>
</feature>
<keyword evidence="2 5" id="KW-0812">Transmembrane</keyword>
<feature type="transmembrane region" description="Helical" evidence="5">
    <location>
        <begin position="417"/>
        <end position="444"/>
    </location>
</feature>
<evidence type="ECO:0000256" key="3">
    <source>
        <dbReference type="ARBA" id="ARBA00022989"/>
    </source>
</evidence>